<dbReference type="PROSITE" id="PS00455">
    <property type="entry name" value="AMP_BINDING"/>
    <property type="match status" value="1"/>
</dbReference>
<reference evidence="3 4" key="1">
    <citation type="submission" date="2015-07" db="EMBL/GenBank/DDBJ databases">
        <authorList>
            <person name="Noorani M."/>
        </authorList>
    </citation>
    <scope>NUCLEOTIDE SEQUENCE [LARGE SCALE GENOMIC DNA]</scope>
    <source>
        <strain evidence="3">BBA 69670</strain>
    </source>
</reference>
<dbReference type="Pfam" id="PF00501">
    <property type="entry name" value="AMP-binding"/>
    <property type="match status" value="1"/>
</dbReference>
<feature type="domain" description="AMP-dependent synthetase/ligase" evidence="2">
    <location>
        <begin position="97"/>
        <end position="372"/>
    </location>
</feature>
<name>A0A0K6FZ93_9AGAM</name>
<feature type="region of interest" description="Disordered" evidence="1">
    <location>
        <begin position="1"/>
        <end position="20"/>
    </location>
</feature>
<dbReference type="InterPro" id="IPR000873">
    <property type="entry name" value="AMP-dep_synth/lig_dom"/>
</dbReference>
<protein>
    <recommendedName>
        <fullName evidence="2">AMP-dependent synthetase/ligase domain-containing protein</fullName>
    </recommendedName>
</protein>
<dbReference type="InterPro" id="IPR042099">
    <property type="entry name" value="ANL_N_sf"/>
</dbReference>
<dbReference type="Proteomes" id="UP000044841">
    <property type="component" value="Unassembled WGS sequence"/>
</dbReference>
<dbReference type="Gene3D" id="3.40.50.12780">
    <property type="entry name" value="N-terminal domain of ligase-like"/>
    <property type="match status" value="1"/>
</dbReference>
<dbReference type="AlphaFoldDB" id="A0A0K6FZ93"/>
<evidence type="ECO:0000313" key="4">
    <source>
        <dbReference type="Proteomes" id="UP000044841"/>
    </source>
</evidence>
<proteinExistence type="predicted"/>
<dbReference type="InterPro" id="IPR020845">
    <property type="entry name" value="AMP-binding_CS"/>
</dbReference>
<gene>
    <name evidence="3" type="ORF">RSOLAG22IIIB_04633</name>
</gene>
<evidence type="ECO:0000313" key="3">
    <source>
        <dbReference type="EMBL" id="CUA71418.1"/>
    </source>
</evidence>
<accession>A0A0K6FZ93</accession>
<dbReference type="SUPFAM" id="SSF56801">
    <property type="entry name" value="Acetyl-CoA synthetase-like"/>
    <property type="match status" value="1"/>
</dbReference>
<evidence type="ECO:0000259" key="2">
    <source>
        <dbReference type="Pfam" id="PF00501"/>
    </source>
</evidence>
<sequence>MSYDGIASSPKPYPGPRENDPLTEDELKLLLAVPRAAESNPHARLFRLPLGPDPSMGWIDVTCAEVRSIVARLADVWNSKLSNLLDEGGQPVLNTPVGPGTTICIAVRPDFHGIFHLLAFWALGCTVQFVSMADPTGAVDQLNESGCQVMLCSGYSDAWIRTQQKQFNGTIVQLLKEEHADELAKSQKQGQADTVPWPAPQRPTPMLILQSSGTTGRPKLLRTSLYYLTIRVKQVSRWVVRSGKSIKTPHSHPCLVLLPCFWMSLSYSLLHHLVAARHMAFAYVLDIYQFPPNQLIDWAIALDAGAILASTGLARLIPKATYEAHAEFFRSLYSFSVGGSTMSSQLSAVFEELQIPTENTLGLSEIGFILYTSEAPYTHLHPYSEAPHPLVRPITEYNPDGSRHVELWITPAMSPSLAHNLSYGNVPIKLQPFPGDGPHKGELAFNLEDIFLETQISDQTGSTKTVYVHAGRHTDEVRLGQGGFGSVDGALYEGTITADINTRISQLGTCPWRLDGMQLFGNNMACTALVIQLRPDESLVGTDGIDLREAAPIQELRDSVERTNDSLGLAGCKRVHSGKRTLIISADGTVLYGPGSERLSESCPSLSLTHKRTPKRWENVCRFKSWLDGLDFNED</sequence>
<dbReference type="EMBL" id="CYGV01001234">
    <property type="protein sequence ID" value="CUA71418.1"/>
    <property type="molecule type" value="Genomic_DNA"/>
</dbReference>
<evidence type="ECO:0000256" key="1">
    <source>
        <dbReference type="SAM" id="MobiDB-lite"/>
    </source>
</evidence>
<organism evidence="3 4">
    <name type="scientific">Rhizoctonia solani</name>
    <dbReference type="NCBI Taxonomy" id="456999"/>
    <lineage>
        <taxon>Eukaryota</taxon>
        <taxon>Fungi</taxon>
        <taxon>Dikarya</taxon>
        <taxon>Basidiomycota</taxon>
        <taxon>Agaricomycotina</taxon>
        <taxon>Agaricomycetes</taxon>
        <taxon>Cantharellales</taxon>
        <taxon>Ceratobasidiaceae</taxon>
        <taxon>Rhizoctonia</taxon>
    </lineage>
</organism>
<keyword evidence="4" id="KW-1185">Reference proteome</keyword>